<dbReference type="Pfam" id="PF07715">
    <property type="entry name" value="Plug"/>
    <property type="match status" value="1"/>
</dbReference>
<dbReference type="InterPro" id="IPR023997">
    <property type="entry name" value="TonB-dep_OMP_SusC/RagA_CS"/>
</dbReference>
<keyword evidence="1" id="KW-0812">Transmembrane</keyword>
<dbReference type="EMBL" id="JRPQ01000278">
    <property type="protein sequence ID" value="KGI20767.1"/>
    <property type="molecule type" value="Genomic_DNA"/>
</dbReference>
<keyword evidence="1 2" id="KW-0472">Membrane</keyword>
<feature type="signal peptide" evidence="3">
    <location>
        <begin position="1"/>
        <end position="25"/>
    </location>
</feature>
<dbReference type="Proteomes" id="UP000029723">
    <property type="component" value="Unassembled WGS sequence"/>
</dbReference>
<dbReference type="InterPro" id="IPR000531">
    <property type="entry name" value="Beta-barrel_TonB"/>
</dbReference>
<dbReference type="RefSeq" id="WP_036929978.1">
    <property type="nucleotide sequence ID" value="NZ_JRPQ01000278.1"/>
</dbReference>
<evidence type="ECO:0000256" key="2">
    <source>
        <dbReference type="RuleBase" id="RU003357"/>
    </source>
</evidence>
<sequence>MNKRVICCLRLALCMLMVGTMSIHAQRVSFNGERMSLKKAFERIEQLSKYKIEYNVSQFNADRLVTLTQKDTDVLHILTELLAGTGYTYSVNGNYILIQPVQKTQKNLRMIQGMVVDTSGEAIVGAVVKQAGAKKGVVTDIDGKFIIDVPEGAMLTISYVGMKETAVKATAGMNVILESNIEALEEVVVVGYGTQKKANLTGSVAQVKMEDVLGDRPVVSAASALQGAMPGLTIGGGSGPGVAKSLNVRGTLSINGGAPLVLIDNVEGDLSTLNPDDIESVTVLKDAASSAIYGARAAGGVILVSLKHPKSNEHFSANYNFNVGWEQTANFLKQSSLREYLNAYMEAGYSNSYWAGNGEVSKWRDYLDKYKQDPSSVSTVGDGIFQDADGKVYWLNENDLAKNMMTTGAIQNHNLTISGGTDRIRYRLSGSFSKEDGPLITNKDMFERKTINGFIAADVLKWYTQEANISYTNSDLSKPEVVGNMNHYYTTRLINYYPEGDIPDKILGTNESLPSQTPSNMIRLAPVSHEEKSVPRISLRSIFKLLPGWIITGEYTYNRTDTHYQFYSDRFRFADVQLAAKNSTEKGQDFYRMYDTTAKYNALNVFSNYEHTWGNHAFKAMFGFNQEEYYYRYFYGNVLAQATPSVPSFEGGTGEKKIIDKYSEYAIRSGFARFNYVYADKYLFELNGRYDGSSKFPKDNRFGFFPSVSAGWRLGQEKFMSASKSWLDDLKLRASYGTVGNQRIDPYQFTPTMSVNSAGTYILDAGGKTTYITSPGLVSSSFTWEKVTTFNVGCDFYAFNNQLNATFDWYNRKTTGMLAAGIEIPKVVGTTAPLQNVADMKNQGWELSVAWRSNVGNLNYRIGLNVYDSWAEITKFNNESRLLSDYYVGQRIGEIWGYEADGYYAIGDFDQDAARKGTWVLNKGVTRINGYNPQPGDMKFKDLDGDGVITAGEGTVEKAGDRKVIGNNASRYQFGMNIGASYKGLSLEVLLQGVGKRDYWLGGSALFPFAGVDAGDAVFQPLYYNQTDYWTAKSYDPSSPDYMVAANPGCELFRIYDQGNNIRSNTRISDRYLQNAAYLRVKNVTLSYLLPKEWIHKLFIRSAKVFLSMENLATFTSLPKGYDPEGTAAGSHANALSNGISWTYPYYRTISVGASITF</sequence>
<gene>
    <name evidence="6" type="ORF">HMPREF9304_14070</name>
</gene>
<dbReference type="Gene3D" id="2.60.40.1120">
    <property type="entry name" value="Carboxypeptidase-like, regulatory domain"/>
    <property type="match status" value="1"/>
</dbReference>
<comment type="similarity">
    <text evidence="1 2">Belongs to the TonB-dependent receptor family.</text>
</comment>
<name>A0A098YNB4_9BACT</name>
<dbReference type="SUPFAM" id="SSF49464">
    <property type="entry name" value="Carboxypeptidase regulatory domain-like"/>
    <property type="match status" value="1"/>
</dbReference>
<dbReference type="GO" id="GO:0009279">
    <property type="term" value="C:cell outer membrane"/>
    <property type="evidence" value="ECO:0007669"/>
    <property type="project" value="UniProtKB-SubCell"/>
</dbReference>
<evidence type="ECO:0000259" key="5">
    <source>
        <dbReference type="Pfam" id="PF07715"/>
    </source>
</evidence>
<protein>
    <submittedName>
        <fullName evidence="6">Membrane protein</fullName>
    </submittedName>
</protein>
<dbReference type="SUPFAM" id="SSF56935">
    <property type="entry name" value="Porins"/>
    <property type="match status" value="1"/>
</dbReference>
<dbReference type="PROSITE" id="PS52016">
    <property type="entry name" value="TONB_DEPENDENT_REC_3"/>
    <property type="match status" value="1"/>
</dbReference>
<evidence type="ECO:0000313" key="6">
    <source>
        <dbReference type="EMBL" id="KGI20767.1"/>
    </source>
</evidence>
<reference evidence="6 7" key="1">
    <citation type="submission" date="2014-07" db="EMBL/GenBank/DDBJ databases">
        <authorList>
            <person name="McCorrison J."/>
            <person name="Sanka R."/>
            <person name="Torralba M."/>
            <person name="Gillis M."/>
            <person name="Haft D.H."/>
            <person name="Methe B."/>
            <person name="Sutton G."/>
            <person name="Nelson K.E."/>
        </authorList>
    </citation>
    <scope>NUCLEOTIDE SEQUENCE [LARGE SCALE GENOMIC DNA]</scope>
    <source>
        <strain evidence="6 7">S9-PR14</strain>
    </source>
</reference>
<evidence type="ECO:0000256" key="1">
    <source>
        <dbReference type="PROSITE-ProRule" id="PRU01360"/>
    </source>
</evidence>
<dbReference type="InterPro" id="IPR023996">
    <property type="entry name" value="TonB-dep_OMP_SusC/RagA"/>
</dbReference>
<dbReference type="InterPro" id="IPR039426">
    <property type="entry name" value="TonB-dep_rcpt-like"/>
</dbReference>
<dbReference type="AlphaFoldDB" id="A0A098YNB4"/>
<feature type="domain" description="TonB-dependent receptor-like beta-barrel" evidence="4">
    <location>
        <begin position="545"/>
        <end position="882"/>
    </location>
</feature>
<keyword evidence="1" id="KW-0813">Transport</keyword>
<comment type="subcellular location">
    <subcellularLocation>
        <location evidence="1">Cell outer membrane</location>
        <topology evidence="1">Multi-pass membrane protein</topology>
    </subcellularLocation>
</comment>
<dbReference type="NCBIfam" id="TIGR04056">
    <property type="entry name" value="OMP_RagA_SusC"/>
    <property type="match status" value="1"/>
</dbReference>
<evidence type="ECO:0000313" key="7">
    <source>
        <dbReference type="Proteomes" id="UP000029723"/>
    </source>
</evidence>
<evidence type="ECO:0000256" key="3">
    <source>
        <dbReference type="SAM" id="SignalP"/>
    </source>
</evidence>
<feature type="chain" id="PRO_5001951270" evidence="3">
    <location>
        <begin position="26"/>
        <end position="1158"/>
    </location>
</feature>
<dbReference type="Pfam" id="PF00593">
    <property type="entry name" value="TonB_dep_Rec_b-barrel"/>
    <property type="match status" value="1"/>
</dbReference>
<keyword evidence="1" id="KW-1134">Transmembrane beta strand</keyword>
<keyword evidence="2" id="KW-0798">TonB box</keyword>
<dbReference type="InterPro" id="IPR008969">
    <property type="entry name" value="CarboxyPept-like_regulatory"/>
</dbReference>
<dbReference type="InterPro" id="IPR012910">
    <property type="entry name" value="Plug_dom"/>
</dbReference>
<comment type="caution">
    <text evidence="6">The sequence shown here is derived from an EMBL/GenBank/DDBJ whole genome shotgun (WGS) entry which is preliminary data.</text>
</comment>
<organism evidence="6 7">
    <name type="scientific">Hoylesella timonensis S9-PR14</name>
    <dbReference type="NCBI Taxonomy" id="1401062"/>
    <lineage>
        <taxon>Bacteria</taxon>
        <taxon>Pseudomonadati</taxon>
        <taxon>Bacteroidota</taxon>
        <taxon>Bacteroidia</taxon>
        <taxon>Bacteroidales</taxon>
        <taxon>Prevotellaceae</taxon>
        <taxon>Hoylesella</taxon>
    </lineage>
</organism>
<keyword evidence="3" id="KW-0732">Signal</keyword>
<dbReference type="Gene3D" id="2.170.130.10">
    <property type="entry name" value="TonB-dependent receptor, plug domain"/>
    <property type="match status" value="1"/>
</dbReference>
<feature type="domain" description="TonB-dependent receptor plug" evidence="5">
    <location>
        <begin position="197"/>
        <end position="301"/>
    </location>
</feature>
<dbReference type="NCBIfam" id="TIGR04057">
    <property type="entry name" value="SusC_RagA_signa"/>
    <property type="match status" value="1"/>
</dbReference>
<accession>A0A098YNB4</accession>
<keyword evidence="1" id="KW-0998">Cell outer membrane</keyword>
<evidence type="ECO:0000259" key="4">
    <source>
        <dbReference type="Pfam" id="PF00593"/>
    </source>
</evidence>
<dbReference type="Pfam" id="PF13715">
    <property type="entry name" value="CarbopepD_reg_2"/>
    <property type="match status" value="1"/>
</dbReference>
<dbReference type="InterPro" id="IPR037066">
    <property type="entry name" value="Plug_dom_sf"/>
</dbReference>
<proteinExistence type="inferred from homology"/>